<feature type="transmembrane region" description="Helical" evidence="3">
    <location>
        <begin position="398"/>
        <end position="423"/>
    </location>
</feature>
<dbReference type="Pfam" id="PF25474">
    <property type="entry name" value="TPR_TmcB"/>
    <property type="match status" value="1"/>
</dbReference>
<keyword evidence="1" id="KW-0175">Coiled coil</keyword>
<accession>A0A5J4WCG1</accession>
<evidence type="ECO:0000256" key="1">
    <source>
        <dbReference type="SAM" id="Coils"/>
    </source>
</evidence>
<feature type="coiled-coil region" evidence="1">
    <location>
        <begin position="277"/>
        <end position="339"/>
    </location>
</feature>
<evidence type="ECO:0000259" key="4">
    <source>
        <dbReference type="Pfam" id="PF25474"/>
    </source>
</evidence>
<dbReference type="EMBL" id="SNRW01002671">
    <property type="protein sequence ID" value="KAA6392059.1"/>
    <property type="molecule type" value="Genomic_DNA"/>
</dbReference>
<feature type="compositionally biased region" description="Low complexity" evidence="2">
    <location>
        <begin position="1"/>
        <end position="13"/>
    </location>
</feature>
<feature type="domain" description="TmcB/TmcC TPR repeats" evidence="4">
    <location>
        <begin position="262"/>
        <end position="377"/>
    </location>
</feature>
<evidence type="ECO:0000256" key="3">
    <source>
        <dbReference type="SAM" id="Phobius"/>
    </source>
</evidence>
<evidence type="ECO:0000313" key="5">
    <source>
        <dbReference type="EMBL" id="KAA6392059.1"/>
    </source>
</evidence>
<dbReference type="OrthoDB" id="542352at2759"/>
<dbReference type="PANTHER" id="PTHR31600:SF2">
    <property type="entry name" value="GAMETE ENRICHED GENE 10 PROTEIN-RELATED"/>
    <property type="match status" value="1"/>
</dbReference>
<proteinExistence type="predicted"/>
<evidence type="ECO:0000313" key="6">
    <source>
        <dbReference type="Proteomes" id="UP000324800"/>
    </source>
</evidence>
<reference evidence="5 6" key="1">
    <citation type="submission" date="2019-03" db="EMBL/GenBank/DDBJ databases">
        <title>Single cell metagenomics reveals metabolic interactions within the superorganism composed of flagellate Streblomastix strix and complex community of Bacteroidetes bacteria on its surface.</title>
        <authorList>
            <person name="Treitli S.C."/>
            <person name="Kolisko M."/>
            <person name="Husnik F."/>
            <person name="Keeling P."/>
            <person name="Hampl V."/>
        </authorList>
    </citation>
    <scope>NUCLEOTIDE SEQUENCE [LARGE SCALE GENOMIC DNA]</scope>
    <source>
        <strain evidence="5">ST1C</strain>
    </source>
</reference>
<evidence type="ECO:0000256" key="2">
    <source>
        <dbReference type="SAM" id="MobiDB-lite"/>
    </source>
</evidence>
<dbReference type="AlphaFoldDB" id="A0A5J4WCG1"/>
<keyword evidence="3" id="KW-0472">Membrane</keyword>
<comment type="caution">
    <text evidence="5">The sequence shown here is derived from an EMBL/GenBank/DDBJ whole genome shotgun (WGS) entry which is preliminary data.</text>
</comment>
<feature type="transmembrane region" description="Helical" evidence="3">
    <location>
        <begin position="601"/>
        <end position="626"/>
    </location>
</feature>
<dbReference type="InterPro" id="IPR057352">
    <property type="entry name" value="TPR_TmcB/C"/>
</dbReference>
<feature type="compositionally biased region" description="Low complexity" evidence="2">
    <location>
        <begin position="829"/>
        <end position="838"/>
    </location>
</feature>
<keyword evidence="3" id="KW-0812">Transmembrane</keyword>
<feature type="compositionally biased region" description="Polar residues" evidence="2">
    <location>
        <begin position="839"/>
        <end position="857"/>
    </location>
</feature>
<gene>
    <name evidence="5" type="ORF">EZS28_012417</name>
</gene>
<organism evidence="5 6">
    <name type="scientific">Streblomastix strix</name>
    <dbReference type="NCBI Taxonomy" id="222440"/>
    <lineage>
        <taxon>Eukaryota</taxon>
        <taxon>Metamonada</taxon>
        <taxon>Preaxostyla</taxon>
        <taxon>Oxymonadida</taxon>
        <taxon>Streblomastigidae</taxon>
        <taxon>Streblomastix</taxon>
    </lineage>
</organism>
<feature type="region of interest" description="Disordered" evidence="2">
    <location>
        <begin position="1"/>
        <end position="33"/>
    </location>
</feature>
<dbReference type="InterPro" id="IPR052994">
    <property type="entry name" value="Tiny_macrocysts_regulators"/>
</dbReference>
<keyword evidence="3" id="KW-1133">Transmembrane helix</keyword>
<protein>
    <recommendedName>
        <fullName evidence="4">TmcB/TmcC TPR repeats domain-containing protein</fullName>
    </recommendedName>
</protein>
<name>A0A5J4WCG1_9EUKA</name>
<feature type="region of interest" description="Disordered" evidence="2">
    <location>
        <begin position="829"/>
        <end position="857"/>
    </location>
</feature>
<dbReference type="Proteomes" id="UP000324800">
    <property type="component" value="Unassembled WGS sequence"/>
</dbReference>
<sequence>MQRSGQGQQSQTQFKILNRHSSQPYQNPLSPASNSFTSPTFLSSSQMAQLRDTQQSPSFLQSYKTLSSVGSLSKLSTIASTYNQVIITWFGESIFLYAITSTGFGQETNQAKYSTLLNSGFSKKLRDQKQISSIDPKKAKELNSSFSSLIKLEDNEEDLPETIPYYIPKIKRVSQIDAAVRFVWSKNVRKRKDYVHFADYIYKIGLQRFPRHPSLRIHYALFLCHYMKDWEAAMQQMAIAHKIGATIDNRWIIFYMFKVYEQKNSGADLKSADVLSLFRYKNHLSQAEANHREARNKLINILGMLSQDDDDVMKISSLLDELIDNEKAAEEHYKALLESHPFSIPVLRGYASLLTDVFRKDTEAEPMYQKANDVEGKVGSRKTNQGGSEEDLKSKTDYWFYVLKYVSPFSVVLFLGLGVGLFLTGLNNTNVLISHINLLDDIGYANKLVNELAYYTKLFDIHVFHSDIELPYDYYLDLSEIRERMLNQSNKLHEVAVSGIFQKQSQFLDWQGTLLTTFITMHNKQQFKYQWDQTQTLVEAVNNYGQQIYMLSELYEKLDQDQIHDIVVDTLLNGPTAIDQSLKEEVVALVQALAGQNQSTLIIAIVLGVLGATSTLIIVFIVYILLTRLNTQRNTALNFFLSMRKEVLEGFQDRMAAGDGLDRRAIMDNIQSNQNQMQMNMMQQQQQQQSGINIQQGGMASGFLNPNISQLSLDPNVQSQIGLGQGSQIPLSKIQNTSQMSLQSIPGQQQASIGMNLGLGMKSLQNQNSVLSGSPLIQSQNKPSLLLDKNLGSNIQVQSGQLISIEQASKIKPSRWSVLKGQISVSSMSPQISSAQSPGLTPQMTPSMSPGNGNGSENSFGLVDNASNIQLPQSGATTMPARKLSFDQPQRPSFIQAVQSLSKFKRQSSFQGGTNSTNMAIDTLHNFQY</sequence>
<feature type="compositionally biased region" description="Polar residues" evidence="2">
    <location>
        <begin position="19"/>
        <end position="33"/>
    </location>
</feature>
<dbReference type="PANTHER" id="PTHR31600">
    <property type="entry name" value="TINY MACROCYSTS PROTEIN B-RELATED"/>
    <property type="match status" value="1"/>
</dbReference>